<proteinExistence type="predicted"/>
<dbReference type="InterPro" id="IPR009057">
    <property type="entry name" value="Homeodomain-like_sf"/>
</dbReference>
<dbReference type="PANTHER" id="PTHR43280:SF34">
    <property type="entry name" value="ARAC-FAMILY TRANSCRIPTIONAL REGULATOR"/>
    <property type="match status" value="1"/>
</dbReference>
<dbReference type="AlphaFoldDB" id="A0A0M2JXW3"/>
<evidence type="ECO:0000256" key="2">
    <source>
        <dbReference type="ARBA" id="ARBA00023125"/>
    </source>
</evidence>
<evidence type="ECO:0000313" key="6">
    <source>
        <dbReference type="Proteomes" id="UP000034150"/>
    </source>
</evidence>
<dbReference type="GO" id="GO:0043565">
    <property type="term" value="F:sequence-specific DNA binding"/>
    <property type="evidence" value="ECO:0007669"/>
    <property type="project" value="InterPro"/>
</dbReference>
<dbReference type="Gene3D" id="2.60.120.10">
    <property type="entry name" value="Jelly Rolls"/>
    <property type="match status" value="1"/>
</dbReference>
<comment type="caution">
    <text evidence="5">The sequence shown here is derived from an EMBL/GenBank/DDBJ whole genome shotgun (WGS) entry which is preliminary data.</text>
</comment>
<keyword evidence="2" id="KW-0238">DNA-binding</keyword>
<evidence type="ECO:0000256" key="1">
    <source>
        <dbReference type="ARBA" id="ARBA00023015"/>
    </source>
</evidence>
<dbReference type="SUPFAM" id="SSF51182">
    <property type="entry name" value="RmlC-like cupins"/>
    <property type="match status" value="1"/>
</dbReference>
<dbReference type="Pfam" id="PF12833">
    <property type="entry name" value="HTH_18"/>
    <property type="match status" value="1"/>
</dbReference>
<dbReference type="InterPro" id="IPR018060">
    <property type="entry name" value="HTH_AraC"/>
</dbReference>
<dbReference type="Proteomes" id="UP000034150">
    <property type="component" value="Unassembled WGS sequence"/>
</dbReference>
<dbReference type="RefSeq" id="WP_046365559.1">
    <property type="nucleotide sequence ID" value="NZ_CALTXN010000006.1"/>
</dbReference>
<dbReference type="STRING" id="1807.MOBUDSM44075_02680"/>
<accession>A0A0M2JXW3</accession>
<dbReference type="InterPro" id="IPR018062">
    <property type="entry name" value="HTH_AraC-typ_CS"/>
</dbReference>
<protein>
    <recommendedName>
        <fullName evidence="4">HTH araC/xylS-type domain-containing protein</fullName>
    </recommendedName>
</protein>
<dbReference type="InterPro" id="IPR013096">
    <property type="entry name" value="Cupin_2"/>
</dbReference>
<evidence type="ECO:0000313" key="5">
    <source>
        <dbReference type="EMBL" id="KKE99451.1"/>
    </source>
</evidence>
<dbReference type="InterPro" id="IPR011051">
    <property type="entry name" value="RmlC_Cupin_sf"/>
</dbReference>
<dbReference type="SMART" id="SM00342">
    <property type="entry name" value="HTH_ARAC"/>
    <property type="match status" value="1"/>
</dbReference>
<keyword evidence="1" id="KW-0805">Transcription regulation</keyword>
<dbReference type="EMBL" id="LAUZ02000101">
    <property type="protein sequence ID" value="KKE99451.1"/>
    <property type="molecule type" value="Genomic_DNA"/>
</dbReference>
<dbReference type="Pfam" id="PF07883">
    <property type="entry name" value="Cupin_2"/>
    <property type="match status" value="1"/>
</dbReference>
<evidence type="ECO:0000256" key="3">
    <source>
        <dbReference type="ARBA" id="ARBA00023163"/>
    </source>
</evidence>
<keyword evidence="6" id="KW-1185">Reference proteome</keyword>
<dbReference type="SUPFAM" id="SSF46689">
    <property type="entry name" value="Homeodomain-like"/>
    <property type="match status" value="1"/>
</dbReference>
<dbReference type="GO" id="GO:0003700">
    <property type="term" value="F:DNA-binding transcription factor activity"/>
    <property type="evidence" value="ECO:0007669"/>
    <property type="project" value="InterPro"/>
</dbReference>
<reference evidence="5 6" key="1">
    <citation type="journal article" date="2015" name="Genome Announc.">
        <title>Draft Genome Sequence of Mycobacterium obuense Strain UC1, Isolated from Patient Sputum.</title>
        <authorList>
            <person name="Greninger A.L."/>
            <person name="Cunningham G."/>
            <person name="Hsu E.D."/>
            <person name="Yu J.M."/>
            <person name="Chiu C.Y."/>
            <person name="Miller S."/>
        </authorList>
    </citation>
    <scope>NUCLEOTIDE SEQUENCE [LARGE SCALE GENOMIC DNA]</scope>
    <source>
        <strain evidence="5 6">UC1</strain>
    </source>
</reference>
<dbReference type="Gene3D" id="1.10.10.60">
    <property type="entry name" value="Homeodomain-like"/>
    <property type="match status" value="1"/>
</dbReference>
<dbReference type="OrthoDB" id="4601794at2"/>
<organism evidence="5 6">
    <name type="scientific">Mycolicibacterium obuense</name>
    <dbReference type="NCBI Taxonomy" id="1807"/>
    <lineage>
        <taxon>Bacteria</taxon>
        <taxon>Bacillati</taxon>
        <taxon>Actinomycetota</taxon>
        <taxon>Actinomycetes</taxon>
        <taxon>Mycobacteriales</taxon>
        <taxon>Mycobacteriaceae</taxon>
        <taxon>Mycolicibacterium</taxon>
    </lineage>
</organism>
<dbReference type="PROSITE" id="PS00041">
    <property type="entry name" value="HTH_ARAC_FAMILY_1"/>
    <property type="match status" value="1"/>
</dbReference>
<dbReference type="PATRIC" id="fig|1807.13.peg.5388"/>
<dbReference type="InterPro" id="IPR014710">
    <property type="entry name" value="RmlC-like_jellyroll"/>
</dbReference>
<feature type="domain" description="HTH araC/xylS-type" evidence="4">
    <location>
        <begin position="169"/>
        <end position="267"/>
    </location>
</feature>
<keyword evidence="3" id="KW-0804">Transcription</keyword>
<name>A0A0M2JXW3_9MYCO</name>
<dbReference type="CDD" id="cd02208">
    <property type="entry name" value="cupin_RmlC-like"/>
    <property type="match status" value="1"/>
</dbReference>
<gene>
    <name evidence="5" type="ORF">WN67_23920</name>
</gene>
<sequence length="446" mass="48950">MLDLRIDFASGTRVDVDVAAITRTNLHAHPNALEIVYVLRGTLKTRVSSETFDLDAGDYAALNRADPHILEGSADNVTALVHIDLDACREIDPFAGAMMFACESFDLPRYRRQEALLRGMLLDIVDTRGTPGADGTATELVRMLCGSYSLADYYQRDRPLTAAQRERFLTLMAYIHSHVDSRELLDDVARAHHYSKSYVSHFLKDTAALSFTSAANATRVMHAERLLLTTDDSMRDISAGCGFSDVKYFTRCFVDWFAQTPAEYRTANRAAVQRDNDIAPVPDDVTADLIRQHRRRVGSPSDAPRLSITPILLKNVGSGADLFAKVTSFEHTRSETPDGPPARRTERRPHLLPLRIGPAELDNGALLGSLASFADAGVSPCLVVEYAGRESTATLVDALAQQLRDVGAGAQIWLVYRGAHARAAVDDLVTEVFARHGVDVQPVLMG</sequence>
<evidence type="ECO:0000259" key="4">
    <source>
        <dbReference type="PROSITE" id="PS01124"/>
    </source>
</evidence>
<dbReference type="PROSITE" id="PS01124">
    <property type="entry name" value="HTH_ARAC_FAMILY_2"/>
    <property type="match status" value="1"/>
</dbReference>
<dbReference type="PANTHER" id="PTHR43280">
    <property type="entry name" value="ARAC-FAMILY TRANSCRIPTIONAL REGULATOR"/>
    <property type="match status" value="1"/>
</dbReference>